<evidence type="ECO:0000259" key="5">
    <source>
        <dbReference type="Pfam" id="PF02278"/>
    </source>
</evidence>
<accession>A0ABV4ZUI7</accession>
<dbReference type="SUPFAM" id="SSF48230">
    <property type="entry name" value="Chondroitin AC/alginate lyase"/>
    <property type="match status" value="1"/>
</dbReference>
<dbReference type="GO" id="GO:0016829">
    <property type="term" value="F:lyase activity"/>
    <property type="evidence" value="ECO:0007669"/>
    <property type="project" value="UniProtKB-KW"/>
</dbReference>
<dbReference type="Pfam" id="PF02884">
    <property type="entry name" value="Lyase_8_C"/>
    <property type="match status" value="1"/>
</dbReference>
<evidence type="ECO:0000313" key="8">
    <source>
        <dbReference type="EMBL" id="MFB4197618.1"/>
    </source>
</evidence>
<dbReference type="Gene3D" id="2.70.98.10">
    <property type="match status" value="1"/>
</dbReference>
<evidence type="ECO:0000259" key="7">
    <source>
        <dbReference type="Pfam" id="PF08124"/>
    </source>
</evidence>
<dbReference type="InterPro" id="IPR011013">
    <property type="entry name" value="Gal_mutarotase_sf_dom"/>
</dbReference>
<dbReference type="RefSeq" id="WP_375066156.1">
    <property type="nucleotide sequence ID" value="NZ_JBHGBT010000040.1"/>
</dbReference>
<keyword evidence="2 4" id="KW-0732">Signal</keyword>
<dbReference type="Pfam" id="PF02278">
    <property type="entry name" value="Lyase_8"/>
    <property type="match status" value="1"/>
</dbReference>
<feature type="domain" description="Polysaccharide lyase 8 N-terminal alpha-helical" evidence="7">
    <location>
        <begin position="53"/>
        <end position="341"/>
    </location>
</feature>
<evidence type="ECO:0000313" key="9">
    <source>
        <dbReference type="Proteomes" id="UP001577267"/>
    </source>
</evidence>
<dbReference type="InterPro" id="IPR014718">
    <property type="entry name" value="GH-type_carb-bd"/>
</dbReference>
<dbReference type="InterPro" id="IPR008929">
    <property type="entry name" value="Chondroitin_lyas"/>
</dbReference>
<keyword evidence="3 8" id="KW-0456">Lyase</keyword>
<dbReference type="InterPro" id="IPR038970">
    <property type="entry name" value="Lyase_8"/>
</dbReference>
<comment type="similarity">
    <text evidence="1">Belongs to the polysaccharide lyase 8 family.</text>
</comment>
<evidence type="ECO:0000256" key="4">
    <source>
        <dbReference type="SAM" id="SignalP"/>
    </source>
</evidence>
<evidence type="ECO:0000259" key="6">
    <source>
        <dbReference type="Pfam" id="PF02884"/>
    </source>
</evidence>
<feature type="domain" description="Polysaccharide lyase family 8 C-terminal" evidence="6">
    <location>
        <begin position="693"/>
        <end position="756"/>
    </location>
</feature>
<dbReference type="PANTHER" id="PTHR38481">
    <property type="entry name" value="HYALURONATE LYASE"/>
    <property type="match status" value="1"/>
</dbReference>
<dbReference type="InterPro" id="IPR004103">
    <property type="entry name" value="Lyase_8_C"/>
</dbReference>
<dbReference type="SUPFAM" id="SSF74650">
    <property type="entry name" value="Galactose mutarotase-like"/>
    <property type="match status" value="1"/>
</dbReference>
<dbReference type="SUPFAM" id="SSF49863">
    <property type="entry name" value="Hyaluronate lyase-like, C-terminal domain"/>
    <property type="match status" value="1"/>
</dbReference>
<protein>
    <submittedName>
        <fullName evidence="8">Polysaccharide lyase family 8 super-sandwich domain-containing protein</fullName>
    </submittedName>
</protein>
<dbReference type="PANTHER" id="PTHR38481:SF1">
    <property type="entry name" value="HYALURONATE LYASE"/>
    <property type="match status" value="1"/>
</dbReference>
<dbReference type="Gene3D" id="1.50.10.100">
    <property type="entry name" value="Chondroitin AC/alginate lyase"/>
    <property type="match status" value="1"/>
</dbReference>
<evidence type="ECO:0000256" key="3">
    <source>
        <dbReference type="ARBA" id="ARBA00023239"/>
    </source>
</evidence>
<feature type="signal peptide" evidence="4">
    <location>
        <begin position="1"/>
        <end position="25"/>
    </location>
</feature>
<dbReference type="InterPro" id="IPR012970">
    <property type="entry name" value="Lyase_8_alpha_N"/>
</dbReference>
<keyword evidence="9" id="KW-1185">Reference proteome</keyword>
<dbReference type="EMBL" id="JBHGBT010000040">
    <property type="protein sequence ID" value="MFB4197618.1"/>
    <property type="molecule type" value="Genomic_DNA"/>
</dbReference>
<dbReference type="PROSITE" id="PS51318">
    <property type="entry name" value="TAT"/>
    <property type="match status" value="1"/>
</dbReference>
<comment type="caution">
    <text evidence="8">The sequence shown here is derived from an EMBL/GenBank/DDBJ whole genome shotgun (WGS) entry which is preliminary data.</text>
</comment>
<feature type="chain" id="PRO_5047262670" evidence="4">
    <location>
        <begin position="26"/>
        <end position="811"/>
    </location>
</feature>
<feature type="domain" description="Polysaccharide lyase family 8 central" evidence="5">
    <location>
        <begin position="392"/>
        <end position="678"/>
    </location>
</feature>
<evidence type="ECO:0000256" key="2">
    <source>
        <dbReference type="ARBA" id="ARBA00022729"/>
    </source>
</evidence>
<organism evidence="8 9">
    <name type="scientific">Streptomyces carpaticus</name>
    <dbReference type="NCBI Taxonomy" id="285558"/>
    <lineage>
        <taxon>Bacteria</taxon>
        <taxon>Bacillati</taxon>
        <taxon>Actinomycetota</taxon>
        <taxon>Actinomycetes</taxon>
        <taxon>Kitasatosporales</taxon>
        <taxon>Streptomycetaceae</taxon>
        <taxon>Streptomyces</taxon>
    </lineage>
</organism>
<dbReference type="Proteomes" id="UP001577267">
    <property type="component" value="Unassembled WGS sequence"/>
</dbReference>
<gene>
    <name evidence="8" type="ORF">ACE11A_25095</name>
</gene>
<sequence>MQLSRRTLLMTLALAASARPGTAGAADRAGPATVRANAVALFAGTPASRARPETAARLAAIAATARTHLAALDAAGPGELFRGLPLGTSDPNLNTTYRNLYEIALATRVSGDTDTAHRVIDALAEAHATYYGDQERGYYGNWFTWEIGIAASVSKTLVLLGDELAAYRPGLTATYLDSMDAYLRNGKDGDVDLGSRFHTGANLADITTNRILQGAATGDDARIAKAVADQLTVYATVEEGDGFHADGSFIQHESVAYTGAYGKNLLTRAVQTIQLLRGTDYTDTSALTSVVQDWVVRGFAPVIFEGWMMEIVKGRTVSRPATGYADVSAVAEAVTDLADTTALQSYLKHLHETSKSPPDPATFISPLTIVRYADILADTSVPAADLAGTTAHAAFPAMDRTVHRRPGWAFALARSSTRISKYEYMNGENLTPWFQGDGAHYLYLGGQDQRLAHGVDYFTTVSPYRLAGVTVPVEARRTVPELYGSAWYDNPEAGFTASSESQNAYVYFPRATNSHSGGARLGSYGTAALVLGDDAAHAARDELPSDFVTYAGARATTSWFLLDDEIVVLTAGITDPAGRALTTTLDTRIADPADALTLTPHPGPPAGLHCSGPDFSMGYLFLAGPRPEAGLRTVTRSRRLIRTANADTPVTKQIFSLQVAHPPNTEPAPLAYALVPNATPDQLTGYANGSLSLLSNTRTLQAVEHHGLSLLMANTFTPGPHHVGNLTIDGPACVILRSHPDGTLSLGVSDPTACRTRITITLSGRCLHPVESDAEIAVHLTPRGTRIETKTHDTHGRTLTVRLESGKRSTR</sequence>
<dbReference type="Gene3D" id="2.60.220.10">
    <property type="entry name" value="Polysaccharide lyase family 8-like, C-terminal"/>
    <property type="match status" value="1"/>
</dbReference>
<proteinExistence type="inferred from homology"/>
<dbReference type="InterPro" id="IPR006311">
    <property type="entry name" value="TAT_signal"/>
</dbReference>
<dbReference type="InterPro" id="IPR003159">
    <property type="entry name" value="Lyase_8_central_dom"/>
</dbReference>
<name>A0ABV4ZUI7_9ACTN</name>
<dbReference type="Pfam" id="PF08124">
    <property type="entry name" value="Lyase_8_N"/>
    <property type="match status" value="1"/>
</dbReference>
<dbReference type="InterPro" id="IPR011071">
    <property type="entry name" value="Lyase_8-like_C"/>
</dbReference>
<evidence type="ECO:0000256" key="1">
    <source>
        <dbReference type="ARBA" id="ARBA00006699"/>
    </source>
</evidence>
<reference evidence="8 9" key="1">
    <citation type="submission" date="2024-09" db="EMBL/GenBank/DDBJ databases">
        <title>Draft genome sequence of multifaceted antimicrobials producing Streptomyces sp. strain FH1.</title>
        <authorList>
            <person name="Hassan F."/>
            <person name="Ali H."/>
            <person name="Hassan N."/>
            <person name="Nawaz A."/>
        </authorList>
    </citation>
    <scope>NUCLEOTIDE SEQUENCE [LARGE SCALE GENOMIC DNA]</scope>
    <source>
        <strain evidence="8 9">FH1</strain>
    </source>
</reference>